<dbReference type="Proteomes" id="UP000313359">
    <property type="component" value="Unassembled WGS sequence"/>
</dbReference>
<gene>
    <name evidence="2" type="ORF">L227DRAFT_436856</name>
</gene>
<evidence type="ECO:0000313" key="2">
    <source>
        <dbReference type="EMBL" id="RPD62787.1"/>
    </source>
</evidence>
<organism evidence="2 3">
    <name type="scientific">Lentinus tigrinus ALCF2SS1-6</name>
    <dbReference type="NCBI Taxonomy" id="1328759"/>
    <lineage>
        <taxon>Eukaryota</taxon>
        <taxon>Fungi</taxon>
        <taxon>Dikarya</taxon>
        <taxon>Basidiomycota</taxon>
        <taxon>Agaricomycotina</taxon>
        <taxon>Agaricomycetes</taxon>
        <taxon>Polyporales</taxon>
        <taxon>Polyporaceae</taxon>
        <taxon>Lentinus</taxon>
    </lineage>
</organism>
<accession>A0A5C2SHM4</accession>
<keyword evidence="3" id="KW-1185">Reference proteome</keyword>
<evidence type="ECO:0000256" key="1">
    <source>
        <dbReference type="SAM" id="MobiDB-lite"/>
    </source>
</evidence>
<protein>
    <submittedName>
        <fullName evidence="2">Uncharacterized protein</fullName>
    </submittedName>
</protein>
<name>A0A5C2SHM4_9APHY</name>
<feature type="region of interest" description="Disordered" evidence="1">
    <location>
        <begin position="1"/>
        <end position="22"/>
    </location>
</feature>
<proteinExistence type="predicted"/>
<sequence length="158" mass="17149">MCCSAYVSTSSPAPGHSNREGFQVLLPPSEADVQRSALNIQYSTHIIRRWRQARGVVQRLESHAAICVKRHEDAHGHGPVATSAIGCLSSHSDTDTCARAWCMIHIHLGAEAGGQRALPRGESHDAYGLVQLHVHVPRRPDASPLRLGEGVLSFSAEY</sequence>
<dbReference type="AlphaFoldDB" id="A0A5C2SHM4"/>
<reference evidence="2" key="1">
    <citation type="journal article" date="2018" name="Genome Biol. Evol.">
        <title>Genomics and development of Lentinus tigrinus, a white-rot wood-decaying mushroom with dimorphic fruiting bodies.</title>
        <authorList>
            <person name="Wu B."/>
            <person name="Xu Z."/>
            <person name="Knudson A."/>
            <person name="Carlson A."/>
            <person name="Chen N."/>
            <person name="Kovaka S."/>
            <person name="LaButti K."/>
            <person name="Lipzen A."/>
            <person name="Pennachio C."/>
            <person name="Riley R."/>
            <person name="Schakwitz W."/>
            <person name="Umezawa K."/>
            <person name="Ohm R.A."/>
            <person name="Grigoriev I.V."/>
            <person name="Nagy L.G."/>
            <person name="Gibbons J."/>
            <person name="Hibbett D."/>
        </authorList>
    </citation>
    <scope>NUCLEOTIDE SEQUENCE [LARGE SCALE GENOMIC DNA]</scope>
    <source>
        <strain evidence="2">ALCF2SS1-6</strain>
    </source>
</reference>
<evidence type="ECO:0000313" key="3">
    <source>
        <dbReference type="Proteomes" id="UP000313359"/>
    </source>
</evidence>
<feature type="compositionally biased region" description="Polar residues" evidence="1">
    <location>
        <begin position="1"/>
        <end position="12"/>
    </location>
</feature>
<dbReference type="EMBL" id="ML122258">
    <property type="protein sequence ID" value="RPD62787.1"/>
    <property type="molecule type" value="Genomic_DNA"/>
</dbReference>